<feature type="domain" description="AAA+ ATPase" evidence="6">
    <location>
        <begin position="579"/>
        <end position="716"/>
    </location>
</feature>
<feature type="region of interest" description="Disordered" evidence="5">
    <location>
        <begin position="430"/>
        <end position="449"/>
    </location>
</feature>
<dbReference type="Gene3D" id="1.10.8.60">
    <property type="match status" value="2"/>
</dbReference>
<dbReference type="Gene3D" id="3.40.50.300">
    <property type="entry name" value="P-loop containing nucleotide triphosphate hydrolases"/>
    <property type="match status" value="2"/>
</dbReference>
<dbReference type="InterPro" id="IPR009010">
    <property type="entry name" value="Asp_de-COase-like_dom_sf"/>
</dbReference>
<dbReference type="PANTHER" id="PTHR23077">
    <property type="entry name" value="AAA-FAMILY ATPASE"/>
    <property type="match status" value="1"/>
</dbReference>
<evidence type="ECO:0000313" key="8">
    <source>
        <dbReference type="EMBL" id="SDQ93808.1"/>
    </source>
</evidence>
<dbReference type="PROSITE" id="PS00674">
    <property type="entry name" value="AAA"/>
    <property type="match status" value="1"/>
</dbReference>
<dbReference type="Pfam" id="PF00004">
    <property type="entry name" value="AAA"/>
    <property type="match status" value="2"/>
</dbReference>
<feature type="domain" description="CDC48 N-terminal subdomain" evidence="7">
    <location>
        <begin position="54"/>
        <end position="138"/>
    </location>
</feature>
<protein>
    <submittedName>
        <fullName evidence="8">Transitional endoplasmic reticulum ATPase</fullName>
    </submittedName>
</protein>
<sequence length="806" mass="83406">MSPSAGGVPTPGPPAERARRIGTATHGGGRSAPPERAEPCSLYARVVSTTSSITLTARLTNSAAENRRGVLRLHPEVLDALGLSSLDAVRITGSSDTVALAASTRIGESTGAVLVDDIILRNAGATEGSTLLVTPERVHTARSITVSGSRMATASISPETLRLALTGKVLLAGDAVSLLPQDLIGGTTGAAGAVRGRLSASFGSTWTNELVTIAATDPAGAVAVRPGTLVDWQRTTGASAGSEAGPEAASPSPTTSQRRAPDRSAAEPAAAPAEVGGQRILPLSDLVSGRQAAARLDEWLRLSFRQPELLERLGTTARLGVLLSGPSGVGKATMVRSVTAAVEAELVELSGPSVAALEAATAAERVHEAVRRARAAASRSGGCVLLVTDVEELLPAADPPPLSTVALDALRSATAERGVALVLTSASPQEVAPGAREPGLADRELTVGPPDVSTRTELLRVLLGQTPLHRDVDVGRLAERTPGFVAADLEALCGEAAVQAALRHRTEHDVEEPCVEAEDFERALSSVRPISMSTTDTLRTGDLTLDDVGDMTEVKQALNETVLWPLSYPDSFARLGVRPSRGVLLHGPPGCGKTFLVRALAGSGELNAIAVKGAELLDKMVGESERAVRELFARAAEAAPTLVFLDEIDALAPVRGQSSNSGVTDRVVAALLTELDGVEPLRDVVVIGATNRPELVDPALLRPGRLERSIGVPPPDAKARAEILRSASRNTPLASDVDPEVLAESLEGYSAADCSALIREAALAALRESMDATEVSATHVEAARSRVRPSLSAEQLAAFEAYEQGG</sequence>
<evidence type="ECO:0000259" key="7">
    <source>
        <dbReference type="SMART" id="SM01073"/>
    </source>
</evidence>
<dbReference type="STRING" id="995062.SAMN04489718_2748"/>
<evidence type="ECO:0000259" key="6">
    <source>
        <dbReference type="SMART" id="SM00382"/>
    </source>
</evidence>
<dbReference type="InterPro" id="IPR003960">
    <property type="entry name" value="ATPase_AAA_CS"/>
</dbReference>
<evidence type="ECO:0000256" key="4">
    <source>
        <dbReference type="RuleBase" id="RU003651"/>
    </source>
</evidence>
<dbReference type="InterPro" id="IPR027417">
    <property type="entry name" value="P-loop_NTPase"/>
</dbReference>
<dbReference type="FunFam" id="3.40.50.300:FF:000018">
    <property type="entry name" value="Cell division control 48"/>
    <property type="match status" value="1"/>
</dbReference>
<dbReference type="InterPro" id="IPR003593">
    <property type="entry name" value="AAA+_ATPase"/>
</dbReference>
<proteinExistence type="inferred from homology"/>
<keyword evidence="3 4" id="KW-0067">ATP-binding</keyword>
<keyword evidence="1" id="KW-0677">Repeat</keyword>
<accession>A0A1H1EYU6</accession>
<feature type="compositionally biased region" description="Low complexity" evidence="5">
    <location>
        <begin position="237"/>
        <end position="258"/>
    </location>
</feature>
<dbReference type="CDD" id="cd19511">
    <property type="entry name" value="RecA-like_CDC48_r2-like"/>
    <property type="match status" value="1"/>
</dbReference>
<dbReference type="SUPFAM" id="SSF50692">
    <property type="entry name" value="ADC-like"/>
    <property type="match status" value="1"/>
</dbReference>
<keyword evidence="9" id="KW-1185">Reference proteome</keyword>
<feature type="region of interest" description="Disordered" evidence="5">
    <location>
        <begin position="237"/>
        <end position="274"/>
    </location>
</feature>
<dbReference type="EMBL" id="FNKO01000002">
    <property type="protein sequence ID" value="SDQ93808.1"/>
    <property type="molecule type" value="Genomic_DNA"/>
</dbReference>
<reference evidence="9" key="1">
    <citation type="submission" date="2016-10" db="EMBL/GenBank/DDBJ databases">
        <authorList>
            <person name="Varghese N."/>
            <person name="Submissions S."/>
        </authorList>
    </citation>
    <scope>NUCLEOTIDE SEQUENCE [LARGE SCALE GENOMIC DNA]</scope>
    <source>
        <strain evidence="9">DSM 45459</strain>
    </source>
</reference>
<evidence type="ECO:0000256" key="2">
    <source>
        <dbReference type="ARBA" id="ARBA00022741"/>
    </source>
</evidence>
<dbReference type="Proteomes" id="UP000199301">
    <property type="component" value="Unassembled WGS sequence"/>
</dbReference>
<evidence type="ECO:0000256" key="5">
    <source>
        <dbReference type="SAM" id="MobiDB-lite"/>
    </source>
</evidence>
<dbReference type="SMART" id="SM00382">
    <property type="entry name" value="AAA"/>
    <property type="match status" value="2"/>
</dbReference>
<dbReference type="Pfam" id="PF17862">
    <property type="entry name" value="AAA_lid_3"/>
    <property type="match status" value="2"/>
</dbReference>
<evidence type="ECO:0000256" key="1">
    <source>
        <dbReference type="ARBA" id="ARBA00022737"/>
    </source>
</evidence>
<dbReference type="InterPro" id="IPR041569">
    <property type="entry name" value="AAA_lid_3"/>
</dbReference>
<dbReference type="AlphaFoldDB" id="A0A1H1EYU6"/>
<dbReference type="SMART" id="SM01073">
    <property type="entry name" value="CDC48_N"/>
    <property type="match status" value="1"/>
</dbReference>
<dbReference type="SUPFAM" id="SSF52540">
    <property type="entry name" value="P-loop containing nucleoside triphosphate hydrolases"/>
    <property type="match status" value="2"/>
</dbReference>
<evidence type="ECO:0000313" key="9">
    <source>
        <dbReference type="Proteomes" id="UP000199301"/>
    </source>
</evidence>
<dbReference type="InterPro" id="IPR003959">
    <property type="entry name" value="ATPase_AAA_core"/>
</dbReference>
<organism evidence="8 9">
    <name type="scientific">Actinopolyspora saharensis</name>
    <dbReference type="NCBI Taxonomy" id="995062"/>
    <lineage>
        <taxon>Bacteria</taxon>
        <taxon>Bacillati</taxon>
        <taxon>Actinomycetota</taxon>
        <taxon>Actinomycetes</taxon>
        <taxon>Actinopolysporales</taxon>
        <taxon>Actinopolysporaceae</taxon>
        <taxon>Actinopolyspora</taxon>
    </lineage>
</organism>
<dbReference type="InterPro" id="IPR003338">
    <property type="entry name" value="CDC4_N-term_subdom"/>
</dbReference>
<keyword evidence="2 4" id="KW-0547">Nucleotide-binding</keyword>
<evidence type="ECO:0000256" key="3">
    <source>
        <dbReference type="ARBA" id="ARBA00022840"/>
    </source>
</evidence>
<dbReference type="Gene3D" id="2.40.40.20">
    <property type="match status" value="1"/>
</dbReference>
<dbReference type="InterPro" id="IPR050168">
    <property type="entry name" value="AAA_ATPase_domain"/>
</dbReference>
<dbReference type="GO" id="GO:0005737">
    <property type="term" value="C:cytoplasm"/>
    <property type="evidence" value="ECO:0007669"/>
    <property type="project" value="UniProtKB-ARBA"/>
</dbReference>
<dbReference type="GO" id="GO:0005524">
    <property type="term" value="F:ATP binding"/>
    <property type="evidence" value="ECO:0007669"/>
    <property type="project" value="UniProtKB-KW"/>
</dbReference>
<name>A0A1H1EYU6_9ACTN</name>
<gene>
    <name evidence="8" type="ORF">SAMN04489718_2748</name>
</gene>
<feature type="region of interest" description="Disordered" evidence="5">
    <location>
        <begin position="1"/>
        <end position="37"/>
    </location>
</feature>
<feature type="domain" description="AAA+ ATPase" evidence="6">
    <location>
        <begin position="317"/>
        <end position="451"/>
    </location>
</feature>
<comment type="similarity">
    <text evidence="4">Belongs to the AAA ATPase family.</text>
</comment>
<dbReference type="PANTHER" id="PTHR23077:SF171">
    <property type="entry name" value="NUCLEAR VALOSIN-CONTAINING PROTEIN-LIKE"/>
    <property type="match status" value="1"/>
</dbReference>
<dbReference type="Pfam" id="PF02359">
    <property type="entry name" value="CDC48_N"/>
    <property type="match status" value="1"/>
</dbReference>
<dbReference type="GO" id="GO:0016887">
    <property type="term" value="F:ATP hydrolysis activity"/>
    <property type="evidence" value="ECO:0007669"/>
    <property type="project" value="InterPro"/>
</dbReference>